<sequence length="470" mass="49240">MSHFRKIMAGTAIATMALSSTALAGGFQRGTADTDILYEPGTFSMRTGLTYVAPQRGFDSVNGVSGDYGDYTGHYSIPSFSVGFGGDLFGCAGTYTESFAATADYSDTLDGALPRQVSSTQSTSNADRLNFAGATSTSRTRTIGFESNEFGLTCRVSYTADVGRFSLLGGVFAEDFNFDGSSYGFRNLNGAFVASGPQGRALVGGLTTLVPGAQVTLPSLVEVDSRGGYKGGYRIGLAYEKPEIALRAQVLYRSEVKHDDVTGTGTVTILDTAYASLNGQRVSIPQLDGLIAAAGRGAGAIPNRVIDVDSSLNEAISPQSLYINAQTGIAEGTLLLGSFRWTDWSTNGSVVSTITSAETGTSSSYSPYNWRDGYTASIGIGKAFNEQISGAVSLGYDRGVSTGSETTYTDLYTVSAGVSFKANQWSEIRFGGLVGYWTDGDQSVADGGYYDGTVGDDVVLGGTASLKFTF</sequence>
<evidence type="ECO:0000313" key="2">
    <source>
        <dbReference type="EMBL" id="MBB4001750.1"/>
    </source>
</evidence>
<dbReference type="SUPFAM" id="SSF56935">
    <property type="entry name" value="Porins"/>
    <property type="match status" value="1"/>
</dbReference>
<dbReference type="Gene3D" id="2.40.160.60">
    <property type="entry name" value="Outer membrane protein transport protein (OMPP1/FadL/TodX)"/>
    <property type="match status" value="1"/>
</dbReference>
<reference evidence="2 3" key="1">
    <citation type="submission" date="2020-08" db="EMBL/GenBank/DDBJ databases">
        <title>Genomic Encyclopedia of Type Strains, Phase IV (KMG-IV): sequencing the most valuable type-strain genomes for metagenomic binning, comparative biology and taxonomic classification.</title>
        <authorList>
            <person name="Goeker M."/>
        </authorList>
    </citation>
    <scope>NUCLEOTIDE SEQUENCE [LARGE SCALE GENOMIC DNA]</scope>
    <source>
        <strain evidence="2 3">DSM 103570</strain>
    </source>
</reference>
<feature type="chain" id="PRO_5030992801" evidence="1">
    <location>
        <begin position="25"/>
        <end position="470"/>
    </location>
</feature>
<comment type="caution">
    <text evidence="2">The sequence shown here is derived from an EMBL/GenBank/DDBJ whole genome shotgun (WGS) entry which is preliminary data.</text>
</comment>
<accession>A0A7W6HAR3</accession>
<protein>
    <submittedName>
        <fullName evidence="2">Long-chain fatty acid transport protein</fullName>
    </submittedName>
</protein>
<keyword evidence="3" id="KW-1185">Reference proteome</keyword>
<dbReference type="EMBL" id="JACIEM010000001">
    <property type="protein sequence ID" value="MBB4001750.1"/>
    <property type="molecule type" value="Genomic_DNA"/>
</dbReference>
<evidence type="ECO:0000313" key="3">
    <source>
        <dbReference type="Proteomes" id="UP000588647"/>
    </source>
</evidence>
<dbReference type="RefSeq" id="WP_183206236.1">
    <property type="nucleotide sequence ID" value="NZ_JAAAMM010000001.1"/>
</dbReference>
<keyword evidence="1" id="KW-0732">Signal</keyword>
<feature type="signal peptide" evidence="1">
    <location>
        <begin position="1"/>
        <end position="24"/>
    </location>
</feature>
<name>A0A7W6HAR3_9HYPH</name>
<proteinExistence type="predicted"/>
<gene>
    <name evidence="2" type="ORF">GGR03_000797</name>
</gene>
<dbReference type="Proteomes" id="UP000588647">
    <property type="component" value="Unassembled WGS sequence"/>
</dbReference>
<organism evidence="2 3">
    <name type="scientific">Aurantimonas endophytica</name>
    <dbReference type="NCBI Taxonomy" id="1522175"/>
    <lineage>
        <taxon>Bacteria</taxon>
        <taxon>Pseudomonadati</taxon>
        <taxon>Pseudomonadota</taxon>
        <taxon>Alphaproteobacteria</taxon>
        <taxon>Hyphomicrobiales</taxon>
        <taxon>Aurantimonadaceae</taxon>
        <taxon>Aurantimonas</taxon>
    </lineage>
</organism>
<evidence type="ECO:0000256" key="1">
    <source>
        <dbReference type="SAM" id="SignalP"/>
    </source>
</evidence>
<dbReference type="AlphaFoldDB" id="A0A7W6HAR3"/>